<dbReference type="STRING" id="52689.AKG39_11560"/>
<accession>A0A0L6TZV1</accession>
<keyword evidence="3" id="KW-1185">Reference proteome</keyword>
<sequence length="69" mass="7989">MRIKNKKRFYIMIIILFLVSIIVLSLAFGIFWNTFFNTVSDEANSSTVGTDAATAIFEKDITFEEYLRN</sequence>
<comment type="caution">
    <text evidence="2">The sequence shown here is derived from an EMBL/GenBank/DDBJ whole genome shotgun (WGS) entry which is preliminary data.</text>
</comment>
<organism evidence="2 3">
    <name type="scientific">Acetobacterium bakii</name>
    <dbReference type="NCBI Taxonomy" id="52689"/>
    <lineage>
        <taxon>Bacteria</taxon>
        <taxon>Bacillati</taxon>
        <taxon>Bacillota</taxon>
        <taxon>Clostridia</taxon>
        <taxon>Eubacteriales</taxon>
        <taxon>Eubacteriaceae</taxon>
        <taxon>Acetobacterium</taxon>
    </lineage>
</organism>
<dbReference type="RefSeq" id="WP_050740554.1">
    <property type="nucleotide sequence ID" value="NZ_LGYO01000027.1"/>
</dbReference>
<gene>
    <name evidence="2" type="ORF">AKG39_11560</name>
</gene>
<evidence type="ECO:0000256" key="1">
    <source>
        <dbReference type="SAM" id="Phobius"/>
    </source>
</evidence>
<feature type="transmembrane region" description="Helical" evidence="1">
    <location>
        <begin position="9"/>
        <end position="32"/>
    </location>
</feature>
<proteinExistence type="predicted"/>
<keyword evidence="1" id="KW-0472">Membrane</keyword>
<dbReference type="Proteomes" id="UP000036873">
    <property type="component" value="Unassembled WGS sequence"/>
</dbReference>
<dbReference type="AlphaFoldDB" id="A0A0L6TZV1"/>
<reference evidence="3" key="1">
    <citation type="submission" date="2015-07" db="EMBL/GenBank/DDBJ databases">
        <title>Draft genome sequence of Acetobacterium bakii DSM 8293, a potential psychrophilic chemical producer through syngas fermentation.</title>
        <authorList>
            <person name="Song Y."/>
            <person name="Hwang S."/>
            <person name="Cho B.-K."/>
        </authorList>
    </citation>
    <scope>NUCLEOTIDE SEQUENCE [LARGE SCALE GENOMIC DNA]</scope>
    <source>
        <strain evidence="3">DSM 8239</strain>
    </source>
</reference>
<keyword evidence="1" id="KW-0812">Transmembrane</keyword>
<evidence type="ECO:0000313" key="3">
    <source>
        <dbReference type="Proteomes" id="UP000036873"/>
    </source>
</evidence>
<keyword evidence="1" id="KW-1133">Transmembrane helix</keyword>
<evidence type="ECO:0000313" key="2">
    <source>
        <dbReference type="EMBL" id="KNZ41612.1"/>
    </source>
</evidence>
<dbReference type="EMBL" id="LGYO01000027">
    <property type="protein sequence ID" value="KNZ41612.1"/>
    <property type="molecule type" value="Genomic_DNA"/>
</dbReference>
<name>A0A0L6TZV1_9FIRM</name>
<protein>
    <submittedName>
        <fullName evidence="2">Uncharacterized protein</fullName>
    </submittedName>
</protein>